<protein>
    <submittedName>
        <fullName evidence="1">Uncharacterized protein</fullName>
    </submittedName>
</protein>
<proteinExistence type="predicted"/>
<comment type="caution">
    <text evidence="1">The sequence shown here is derived from an EMBL/GenBank/DDBJ whole genome shotgun (WGS) entry which is preliminary data.</text>
</comment>
<reference evidence="1" key="1">
    <citation type="journal article" date="2014" name="Front. Microbiol.">
        <title>High frequency of phylogenetically diverse reductive dehalogenase-homologous genes in deep subseafloor sedimentary metagenomes.</title>
        <authorList>
            <person name="Kawai M."/>
            <person name="Futagami T."/>
            <person name="Toyoda A."/>
            <person name="Takaki Y."/>
            <person name="Nishi S."/>
            <person name="Hori S."/>
            <person name="Arai W."/>
            <person name="Tsubouchi T."/>
            <person name="Morono Y."/>
            <person name="Uchiyama I."/>
            <person name="Ito T."/>
            <person name="Fujiyama A."/>
            <person name="Inagaki F."/>
            <person name="Takami H."/>
        </authorList>
    </citation>
    <scope>NUCLEOTIDE SEQUENCE</scope>
    <source>
        <strain evidence="1">Expedition CK06-06</strain>
    </source>
</reference>
<organism evidence="1">
    <name type="scientific">marine sediment metagenome</name>
    <dbReference type="NCBI Taxonomy" id="412755"/>
    <lineage>
        <taxon>unclassified sequences</taxon>
        <taxon>metagenomes</taxon>
        <taxon>ecological metagenomes</taxon>
    </lineage>
</organism>
<gene>
    <name evidence="1" type="ORF">S01H1_79554</name>
</gene>
<dbReference type="EMBL" id="BARS01053641">
    <property type="protein sequence ID" value="GAG52811.1"/>
    <property type="molecule type" value="Genomic_DNA"/>
</dbReference>
<feature type="non-terminal residue" evidence="1">
    <location>
        <position position="1"/>
    </location>
</feature>
<dbReference type="AlphaFoldDB" id="X0ZXP1"/>
<accession>X0ZXP1</accession>
<name>X0ZXP1_9ZZZZ</name>
<sequence length="103" mass="10551">PPATGALMTLLPTGLTCFAAATIGTGDASATLANSTVVGEKKAYQCEGTMSSHNVVVGITSGLQKDDSTAFANGTFNADGENAYFQWNGEEWEELSSAGIEIA</sequence>
<evidence type="ECO:0000313" key="1">
    <source>
        <dbReference type="EMBL" id="GAG52811.1"/>
    </source>
</evidence>